<dbReference type="Proteomes" id="UP001181258">
    <property type="component" value="Unassembled WGS sequence"/>
</dbReference>
<sequence length="115" mass="13221">MKTIKLTAAHRGNNSTTFTGRPQGKSVRVALNLSQEDKKEEDVIIEIPKGTTSFNPSFYLGLFYDSILALKGVDNFKKKYQIRFADQDRELVALLEEDIEDCERQAANEYFRKQK</sequence>
<gene>
    <name evidence="2" type="ORF">RVY68_06635</name>
</gene>
<feature type="region of interest" description="Disordered" evidence="1">
    <location>
        <begin position="1"/>
        <end position="21"/>
    </location>
</feature>
<evidence type="ECO:0008006" key="4">
    <source>
        <dbReference type="Google" id="ProtNLM"/>
    </source>
</evidence>
<dbReference type="RefSeq" id="WP_117875780.1">
    <property type="nucleotide sequence ID" value="NZ_CAXKYE010000059.1"/>
</dbReference>
<dbReference type="EMBL" id="JAWDHD010000008">
    <property type="protein sequence ID" value="MDU0248370.1"/>
    <property type="molecule type" value="Genomic_DNA"/>
</dbReference>
<reference evidence="2" key="1">
    <citation type="submission" date="2023-10" db="EMBL/GenBank/DDBJ databases">
        <title>Genome of potential pathogenic bacteria in Crohn's disease.</title>
        <authorList>
            <person name="Rodriguez-Palacios A."/>
        </authorList>
    </citation>
    <scope>NUCLEOTIDE SEQUENCE</scope>
    <source>
        <strain evidence="2">CavFT-hAR107</strain>
    </source>
</reference>
<protein>
    <recommendedName>
        <fullName evidence="4">DUF4325 domain-containing protein</fullName>
    </recommendedName>
</protein>
<proteinExistence type="predicted"/>
<evidence type="ECO:0000313" key="3">
    <source>
        <dbReference type="Proteomes" id="UP001181258"/>
    </source>
</evidence>
<comment type="caution">
    <text evidence="2">The sequence shown here is derived from an EMBL/GenBank/DDBJ whole genome shotgun (WGS) entry which is preliminary data.</text>
</comment>
<dbReference type="AlphaFoldDB" id="A0AA90YJ20"/>
<evidence type="ECO:0000256" key="1">
    <source>
        <dbReference type="SAM" id="MobiDB-lite"/>
    </source>
</evidence>
<evidence type="ECO:0000313" key="2">
    <source>
        <dbReference type="EMBL" id="MDU0248370.1"/>
    </source>
</evidence>
<organism evidence="2 3">
    <name type="scientific">Phocaeicola vulgatus</name>
    <name type="common">Bacteroides vulgatus</name>
    <dbReference type="NCBI Taxonomy" id="821"/>
    <lineage>
        <taxon>Bacteria</taxon>
        <taxon>Pseudomonadati</taxon>
        <taxon>Bacteroidota</taxon>
        <taxon>Bacteroidia</taxon>
        <taxon>Bacteroidales</taxon>
        <taxon>Bacteroidaceae</taxon>
        <taxon>Phocaeicola</taxon>
    </lineage>
</organism>
<accession>A0AA90YJ20</accession>
<name>A0AA90YJ20_PHOVU</name>